<dbReference type="EMBL" id="HAEG01003908">
    <property type="protein sequence ID" value="SBR70292.1"/>
    <property type="molecule type" value="Transcribed_RNA"/>
</dbReference>
<feature type="non-terminal residue" evidence="1">
    <location>
        <position position="1"/>
    </location>
</feature>
<gene>
    <name evidence="1" type="primary">Nfu_g_1_020407</name>
</gene>
<evidence type="ECO:0000313" key="1">
    <source>
        <dbReference type="EMBL" id="SBR70292.1"/>
    </source>
</evidence>
<feature type="non-terminal residue" evidence="1">
    <location>
        <position position="69"/>
    </location>
</feature>
<name>A0A1A8NNG6_9TELE</name>
<organism evidence="1">
    <name type="scientific">Nothobranchius pienaari</name>
    <dbReference type="NCBI Taxonomy" id="704102"/>
    <lineage>
        <taxon>Eukaryota</taxon>
        <taxon>Metazoa</taxon>
        <taxon>Chordata</taxon>
        <taxon>Craniata</taxon>
        <taxon>Vertebrata</taxon>
        <taxon>Euteleostomi</taxon>
        <taxon>Actinopterygii</taxon>
        <taxon>Neopterygii</taxon>
        <taxon>Teleostei</taxon>
        <taxon>Neoteleostei</taxon>
        <taxon>Acanthomorphata</taxon>
        <taxon>Ovalentaria</taxon>
        <taxon>Atherinomorphae</taxon>
        <taxon>Cyprinodontiformes</taxon>
        <taxon>Nothobranchiidae</taxon>
        <taxon>Nothobranchius</taxon>
    </lineage>
</organism>
<reference evidence="1" key="1">
    <citation type="submission" date="2016-05" db="EMBL/GenBank/DDBJ databases">
        <authorList>
            <person name="Lavstsen T."/>
            <person name="Jespersen J.S."/>
        </authorList>
    </citation>
    <scope>NUCLEOTIDE SEQUENCE</scope>
    <source>
        <tissue evidence="1">Brain</tissue>
    </source>
</reference>
<proteinExistence type="predicted"/>
<dbReference type="AlphaFoldDB" id="A0A1A8NNG6"/>
<accession>A0A1A8NNG6</accession>
<reference evidence="1" key="2">
    <citation type="submission" date="2016-06" db="EMBL/GenBank/DDBJ databases">
        <title>The genome of a short-lived fish provides insights into sex chromosome evolution and the genetic control of aging.</title>
        <authorList>
            <person name="Reichwald K."/>
            <person name="Felder M."/>
            <person name="Petzold A."/>
            <person name="Koch P."/>
            <person name="Groth M."/>
            <person name="Platzer M."/>
        </authorList>
    </citation>
    <scope>NUCLEOTIDE SEQUENCE</scope>
    <source>
        <tissue evidence="1">Brain</tissue>
    </source>
</reference>
<sequence length="69" mass="7816">SQNNHPINLTSTLSIWQEIAFIHMENKQTPLAKLLNLTGPLCLFCREFLQLSPKMGGILYTEADSELEL</sequence>
<protein>
    <submittedName>
        <fullName evidence="1">Uncharacterized protein</fullName>
    </submittedName>
</protein>